<evidence type="ECO:0000256" key="3">
    <source>
        <dbReference type="ARBA" id="ARBA00020392"/>
    </source>
</evidence>
<keyword evidence="11" id="KW-0966">Cell projection</keyword>
<evidence type="ECO:0000256" key="4">
    <source>
        <dbReference type="ARBA" id="ARBA00022448"/>
    </source>
</evidence>
<keyword evidence="8" id="KW-0653">Protein transport</keyword>
<dbReference type="GO" id="GO:0015031">
    <property type="term" value="P:protein transport"/>
    <property type="evidence" value="ECO:0007669"/>
    <property type="project" value="UniProtKB-KW"/>
</dbReference>
<dbReference type="Pfam" id="PF02050">
    <property type="entry name" value="FliJ"/>
    <property type="match status" value="1"/>
</dbReference>
<dbReference type="InterPro" id="IPR012823">
    <property type="entry name" value="Flagell_FliJ"/>
</dbReference>
<accession>A0A840UHV0</accession>
<evidence type="ECO:0000313" key="11">
    <source>
        <dbReference type="EMBL" id="MBB5336579.1"/>
    </source>
</evidence>
<reference evidence="11 12" key="1">
    <citation type="submission" date="2020-08" db="EMBL/GenBank/DDBJ databases">
        <title>Genomic Encyclopedia of Type Strains, Phase IV (KMG-IV): sequencing the most valuable type-strain genomes for metagenomic binning, comparative biology and taxonomic classification.</title>
        <authorList>
            <person name="Goeker M."/>
        </authorList>
    </citation>
    <scope>NUCLEOTIDE SEQUENCE [LARGE SCALE GENOMIC DNA]</scope>
    <source>
        <strain evidence="11 12">DSM 24661</strain>
    </source>
</reference>
<organism evidence="11 12">
    <name type="scientific">Pectinatus brassicae</name>
    <dbReference type="NCBI Taxonomy" id="862415"/>
    <lineage>
        <taxon>Bacteria</taxon>
        <taxon>Bacillati</taxon>
        <taxon>Bacillota</taxon>
        <taxon>Negativicutes</taxon>
        <taxon>Selenomonadales</taxon>
        <taxon>Selenomonadaceae</taxon>
        <taxon>Pectinatus</taxon>
    </lineage>
</organism>
<dbReference type="NCBIfam" id="TIGR02473">
    <property type="entry name" value="flagell_FliJ"/>
    <property type="match status" value="1"/>
</dbReference>
<dbReference type="GO" id="GO:0009288">
    <property type="term" value="C:bacterial-type flagellum"/>
    <property type="evidence" value="ECO:0007669"/>
    <property type="project" value="InterPro"/>
</dbReference>
<dbReference type="Proteomes" id="UP000559117">
    <property type="component" value="Unassembled WGS sequence"/>
</dbReference>
<keyword evidence="12" id="KW-1185">Reference proteome</keyword>
<evidence type="ECO:0000256" key="8">
    <source>
        <dbReference type="ARBA" id="ARBA00022927"/>
    </source>
</evidence>
<dbReference type="InterPro" id="IPR053716">
    <property type="entry name" value="Flag_assembly_chemotaxis_eff"/>
</dbReference>
<evidence type="ECO:0000256" key="5">
    <source>
        <dbReference type="ARBA" id="ARBA00022475"/>
    </source>
</evidence>
<comment type="similarity">
    <text evidence="2">Belongs to the FliJ family.</text>
</comment>
<keyword evidence="6" id="KW-0145">Chemotaxis</keyword>
<keyword evidence="5" id="KW-1003">Cell membrane</keyword>
<dbReference type="GO" id="GO:0044781">
    <property type="term" value="P:bacterial-type flagellum organization"/>
    <property type="evidence" value="ECO:0007669"/>
    <property type="project" value="UniProtKB-KW"/>
</dbReference>
<dbReference type="AlphaFoldDB" id="A0A840UHV0"/>
<dbReference type="Gene3D" id="1.10.287.1700">
    <property type="match status" value="1"/>
</dbReference>
<proteinExistence type="inferred from homology"/>
<gene>
    <name evidence="11" type="ORF">HNR32_001729</name>
</gene>
<comment type="caution">
    <text evidence="11">The sequence shown here is derived from an EMBL/GenBank/DDBJ whole genome shotgun (WGS) entry which is preliminary data.</text>
</comment>
<protein>
    <recommendedName>
        <fullName evidence="3">Flagellar FliJ protein</fullName>
    </recommendedName>
</protein>
<keyword evidence="11" id="KW-0969">Cilium</keyword>
<evidence type="ECO:0000256" key="9">
    <source>
        <dbReference type="ARBA" id="ARBA00023136"/>
    </source>
</evidence>
<keyword evidence="11" id="KW-0282">Flagellum</keyword>
<evidence type="ECO:0000256" key="1">
    <source>
        <dbReference type="ARBA" id="ARBA00004413"/>
    </source>
</evidence>
<evidence type="ECO:0000256" key="7">
    <source>
        <dbReference type="ARBA" id="ARBA00022795"/>
    </source>
</evidence>
<keyword evidence="10" id="KW-1006">Bacterial flagellum protein export</keyword>
<keyword evidence="4" id="KW-0813">Transport</keyword>
<evidence type="ECO:0000256" key="2">
    <source>
        <dbReference type="ARBA" id="ARBA00010004"/>
    </source>
</evidence>
<dbReference type="GO" id="GO:0005886">
    <property type="term" value="C:plasma membrane"/>
    <property type="evidence" value="ECO:0007669"/>
    <property type="project" value="UniProtKB-SubCell"/>
</dbReference>
<sequence>MKKFVFQLETFLKISRMEREKAEVALFAVKKKLYEQEQQLILLNKELDDGLLEYEETLQQGTVNVNVLKIYGDFFSWQRYQIDKQKEDIGKTKAEEKQCLETLLKYEKKVKSVEEIRQKRFDEYKLEALAEEQKEIDEIGLQMHIRKALTEDL</sequence>
<keyword evidence="7" id="KW-1005">Bacterial flagellum biogenesis</keyword>
<keyword evidence="9" id="KW-0472">Membrane</keyword>
<dbReference type="RefSeq" id="WP_183861633.1">
    <property type="nucleotide sequence ID" value="NZ_JACHFH010000019.1"/>
</dbReference>
<dbReference type="GO" id="GO:0006935">
    <property type="term" value="P:chemotaxis"/>
    <property type="evidence" value="ECO:0007669"/>
    <property type="project" value="UniProtKB-KW"/>
</dbReference>
<evidence type="ECO:0000256" key="6">
    <source>
        <dbReference type="ARBA" id="ARBA00022500"/>
    </source>
</evidence>
<evidence type="ECO:0000313" key="12">
    <source>
        <dbReference type="Proteomes" id="UP000559117"/>
    </source>
</evidence>
<evidence type="ECO:0000256" key="10">
    <source>
        <dbReference type="ARBA" id="ARBA00023225"/>
    </source>
</evidence>
<name>A0A840UHV0_9FIRM</name>
<comment type="subcellular location">
    <subcellularLocation>
        <location evidence="1">Cell membrane</location>
        <topology evidence="1">Peripheral membrane protein</topology>
        <orientation evidence="1">Cytoplasmic side</orientation>
    </subcellularLocation>
</comment>
<dbReference type="GO" id="GO:0071973">
    <property type="term" value="P:bacterial-type flagellum-dependent cell motility"/>
    <property type="evidence" value="ECO:0007669"/>
    <property type="project" value="InterPro"/>
</dbReference>
<dbReference type="EMBL" id="JACHFH010000019">
    <property type="protein sequence ID" value="MBB5336579.1"/>
    <property type="molecule type" value="Genomic_DNA"/>
</dbReference>